<evidence type="ECO:0000256" key="1">
    <source>
        <dbReference type="SAM" id="MobiDB-lite"/>
    </source>
</evidence>
<evidence type="ECO:0000313" key="2">
    <source>
        <dbReference type="EMBL" id="VDP38765.1"/>
    </source>
</evidence>
<feature type="region of interest" description="Disordered" evidence="1">
    <location>
        <begin position="87"/>
        <end position="123"/>
    </location>
</feature>
<dbReference type="AlphaFoldDB" id="A0A183K5B0"/>
<gene>
    <name evidence="2" type="ORF">SCUD_LOCUS10183</name>
</gene>
<dbReference type="EMBL" id="UZAK01033632">
    <property type="protein sequence ID" value="VDP38765.1"/>
    <property type="molecule type" value="Genomic_DNA"/>
</dbReference>
<evidence type="ECO:0000313" key="3">
    <source>
        <dbReference type="Proteomes" id="UP000279833"/>
    </source>
</evidence>
<sequence length="199" mass="22671">MLCIRNNEMKIGKSVSIYEFITFILDIFMISDTSTCLPSNLFDDIKPELEIWSNLFNTSEIVVDTAREISTQLNLLSTLEEDDVKEERNEWEEKVEVNVGKQAENKKDNEENQTDHGQCDKNDKEVVGSRSHMFITTLENEKLDALKDNEETLDPGFVLLGTRQQGVPVILRELVLPGGFDLVPTSFIVRDVTTELSEL</sequence>
<dbReference type="Proteomes" id="UP000279833">
    <property type="component" value="Unassembled WGS sequence"/>
</dbReference>
<feature type="compositionally biased region" description="Basic and acidic residues" evidence="1">
    <location>
        <begin position="103"/>
        <end position="123"/>
    </location>
</feature>
<proteinExistence type="predicted"/>
<feature type="compositionally biased region" description="Basic and acidic residues" evidence="1">
    <location>
        <begin position="87"/>
        <end position="96"/>
    </location>
</feature>
<evidence type="ECO:0000313" key="4">
    <source>
        <dbReference type="WBParaSite" id="SCUD_0001018301-mRNA-1"/>
    </source>
</evidence>
<dbReference type="WBParaSite" id="SCUD_0001018301-mRNA-1">
    <property type="protein sequence ID" value="SCUD_0001018301-mRNA-1"/>
    <property type="gene ID" value="SCUD_0001018301"/>
</dbReference>
<reference evidence="4" key="1">
    <citation type="submission" date="2016-06" db="UniProtKB">
        <authorList>
            <consortium name="WormBaseParasite"/>
        </authorList>
    </citation>
    <scope>IDENTIFICATION</scope>
</reference>
<protein>
    <submittedName>
        <fullName evidence="2 4">Uncharacterized protein</fullName>
    </submittedName>
</protein>
<reference evidence="2 3" key="2">
    <citation type="submission" date="2018-11" db="EMBL/GenBank/DDBJ databases">
        <authorList>
            <consortium name="Pathogen Informatics"/>
        </authorList>
    </citation>
    <scope>NUCLEOTIDE SEQUENCE [LARGE SCALE GENOMIC DNA]</scope>
    <source>
        <strain evidence="2">Dakar</strain>
        <strain evidence="3">Dakar, Senegal</strain>
    </source>
</reference>
<keyword evidence="3" id="KW-1185">Reference proteome</keyword>
<organism evidence="4">
    <name type="scientific">Schistosoma curassoni</name>
    <dbReference type="NCBI Taxonomy" id="6186"/>
    <lineage>
        <taxon>Eukaryota</taxon>
        <taxon>Metazoa</taxon>
        <taxon>Spiralia</taxon>
        <taxon>Lophotrochozoa</taxon>
        <taxon>Platyhelminthes</taxon>
        <taxon>Trematoda</taxon>
        <taxon>Digenea</taxon>
        <taxon>Strigeidida</taxon>
        <taxon>Schistosomatoidea</taxon>
        <taxon>Schistosomatidae</taxon>
        <taxon>Schistosoma</taxon>
    </lineage>
</organism>
<name>A0A183K5B0_9TREM</name>
<accession>A0A183K5B0</accession>